<name>A0A644XZ34_9ZZZZ</name>
<dbReference type="EMBL" id="VSSQ01003481">
    <property type="protein sequence ID" value="MPM20911.1"/>
    <property type="molecule type" value="Genomic_DNA"/>
</dbReference>
<evidence type="ECO:0000313" key="1">
    <source>
        <dbReference type="EMBL" id="MPM20911.1"/>
    </source>
</evidence>
<proteinExistence type="predicted"/>
<accession>A0A644XZ34</accession>
<sequence length="246" mass="27348">MATYKIPGSLCASDSRRIAYGNAFDRACSNAITNQQLEGLSVDVEVEDQDDEHKALAAIAYGEASTKDVYEELAAIANVVVRMSRARGYSSIRTFLTKDKTYAYGVSSTRFGVYSNASMSAITRSRGMMLALRAAENALSAKPVDYSNGAYFWEGKDFADKVNSGKASQRYSRGFKFTSPDHNIYGMKDNILPKTTVYWKDAKHRDTKRVRGEYEYAYETTAAYGGTIFIRYASAWVDATGGKEWQ</sequence>
<organism evidence="1">
    <name type="scientific">bioreactor metagenome</name>
    <dbReference type="NCBI Taxonomy" id="1076179"/>
    <lineage>
        <taxon>unclassified sequences</taxon>
        <taxon>metagenomes</taxon>
        <taxon>ecological metagenomes</taxon>
    </lineage>
</organism>
<gene>
    <name evidence="1" type="ORF">SDC9_67349</name>
</gene>
<reference evidence="1" key="1">
    <citation type="submission" date="2019-08" db="EMBL/GenBank/DDBJ databases">
        <authorList>
            <person name="Kucharzyk K."/>
            <person name="Murdoch R.W."/>
            <person name="Higgins S."/>
            <person name="Loffler F."/>
        </authorList>
    </citation>
    <scope>NUCLEOTIDE SEQUENCE</scope>
</reference>
<comment type="caution">
    <text evidence="1">The sequence shown here is derived from an EMBL/GenBank/DDBJ whole genome shotgun (WGS) entry which is preliminary data.</text>
</comment>
<protein>
    <submittedName>
        <fullName evidence="1">Uncharacterized protein</fullName>
    </submittedName>
</protein>
<dbReference type="AlphaFoldDB" id="A0A644XZ34"/>